<evidence type="ECO:0000313" key="5">
    <source>
        <dbReference type="Proteomes" id="UP001171945"/>
    </source>
</evidence>
<dbReference type="Pfam" id="PF00672">
    <property type="entry name" value="HAMP"/>
    <property type="match status" value="1"/>
</dbReference>
<protein>
    <submittedName>
        <fullName evidence="4">HAMP domain-containing protein</fullName>
    </submittedName>
</protein>
<dbReference type="InterPro" id="IPR051310">
    <property type="entry name" value="MCP_chemotaxis"/>
</dbReference>
<accession>A0ABT7VWR0</accession>
<feature type="domain" description="HAMP" evidence="3">
    <location>
        <begin position="7"/>
        <end position="59"/>
    </location>
</feature>
<dbReference type="PROSITE" id="PS50885">
    <property type="entry name" value="HAMP"/>
    <property type="match status" value="1"/>
</dbReference>
<dbReference type="Proteomes" id="UP001171945">
    <property type="component" value="Unassembled WGS sequence"/>
</dbReference>
<organism evidence="4 5">
    <name type="scientific">Candidatus Marithioploca araucensis</name>
    <dbReference type="NCBI Taxonomy" id="70273"/>
    <lineage>
        <taxon>Bacteria</taxon>
        <taxon>Pseudomonadati</taxon>
        <taxon>Pseudomonadota</taxon>
        <taxon>Gammaproteobacteria</taxon>
        <taxon>Thiotrichales</taxon>
        <taxon>Thiotrichaceae</taxon>
        <taxon>Candidatus Marithioploca</taxon>
    </lineage>
</organism>
<dbReference type="EMBL" id="JAUCGM010001029">
    <property type="protein sequence ID" value="MDM8564012.1"/>
    <property type="molecule type" value="Genomic_DNA"/>
</dbReference>
<evidence type="ECO:0000259" key="3">
    <source>
        <dbReference type="PROSITE" id="PS50885"/>
    </source>
</evidence>
<dbReference type="SUPFAM" id="SSF158472">
    <property type="entry name" value="HAMP domain-like"/>
    <property type="match status" value="1"/>
</dbReference>
<keyword evidence="5" id="KW-1185">Reference proteome</keyword>
<comment type="similarity">
    <text evidence="2">Belongs to the methyl-accepting chemotaxis (MCP) protein family.</text>
</comment>
<dbReference type="SUPFAM" id="SSF55785">
    <property type="entry name" value="PYP-like sensor domain (PAS domain)"/>
    <property type="match status" value="1"/>
</dbReference>
<evidence type="ECO:0000313" key="4">
    <source>
        <dbReference type="EMBL" id="MDM8564012.1"/>
    </source>
</evidence>
<name>A0ABT7VWR0_9GAMM</name>
<dbReference type="InterPro" id="IPR000014">
    <property type="entry name" value="PAS"/>
</dbReference>
<dbReference type="CDD" id="cd06225">
    <property type="entry name" value="HAMP"/>
    <property type="match status" value="1"/>
</dbReference>
<dbReference type="InterPro" id="IPR003660">
    <property type="entry name" value="HAMP_dom"/>
</dbReference>
<sequence length="284" mass="31935">FFIIILTDTTKRLSQAVWIANEIANGNLNNQIDIEHKDETGQLRSALNCMQTQLRERIENEKQVAEEALRINRALDKATTNILITDKNYNIIYLNEAAQSLFKTEEENIRKSLINFEANHLIGANFNLFHQKNIEQTPLLKGLTGSHLAKITIDDLALDHIITPVINSNGEHLGMVVEFNNRTLEVATEQEINQVLQAASQGDLQQRITLENKSGFFKTFSEGINQIMDSNQDAVEDIMRLIAALANGDLTKQIENQSVGIFGQLKNDINLTVNLNHELSAESD</sequence>
<dbReference type="PANTHER" id="PTHR43531:SF14">
    <property type="entry name" value="METHYL-ACCEPTING CHEMOTAXIS PROTEIN I-RELATED"/>
    <property type="match status" value="1"/>
</dbReference>
<evidence type="ECO:0000256" key="2">
    <source>
        <dbReference type="ARBA" id="ARBA00029447"/>
    </source>
</evidence>
<evidence type="ECO:0000256" key="1">
    <source>
        <dbReference type="ARBA" id="ARBA00022481"/>
    </source>
</evidence>
<dbReference type="Gene3D" id="6.10.340.10">
    <property type="match status" value="1"/>
</dbReference>
<comment type="caution">
    <text evidence="4">The sequence shown here is derived from an EMBL/GenBank/DDBJ whole genome shotgun (WGS) entry which is preliminary data.</text>
</comment>
<proteinExistence type="inferred from homology"/>
<reference evidence="4" key="1">
    <citation type="submission" date="2023-06" db="EMBL/GenBank/DDBJ databases">
        <title>Uncultivated large filamentous bacteria from sulfidic sediments reveal new species and different genomic features in energy metabolism and defense.</title>
        <authorList>
            <person name="Fonseca A."/>
        </authorList>
    </citation>
    <scope>NUCLEOTIDE SEQUENCE</scope>
    <source>
        <strain evidence="4">HSG4</strain>
    </source>
</reference>
<dbReference type="Pfam" id="PF13188">
    <property type="entry name" value="PAS_8"/>
    <property type="match status" value="1"/>
</dbReference>
<dbReference type="InterPro" id="IPR035965">
    <property type="entry name" value="PAS-like_dom_sf"/>
</dbReference>
<dbReference type="SMART" id="SM00304">
    <property type="entry name" value="HAMP"/>
    <property type="match status" value="1"/>
</dbReference>
<keyword evidence="1" id="KW-0488">Methylation</keyword>
<gene>
    <name evidence="4" type="ORF">QUF54_11735</name>
</gene>
<dbReference type="PANTHER" id="PTHR43531">
    <property type="entry name" value="PROTEIN ICFG"/>
    <property type="match status" value="1"/>
</dbReference>
<dbReference type="Gene3D" id="3.30.450.20">
    <property type="entry name" value="PAS domain"/>
    <property type="match status" value="1"/>
</dbReference>
<dbReference type="Pfam" id="PF18947">
    <property type="entry name" value="HAMP_2"/>
    <property type="match status" value="1"/>
</dbReference>
<feature type="non-terminal residue" evidence="4">
    <location>
        <position position="1"/>
    </location>
</feature>